<accession>A0A7J6DD61</accession>
<evidence type="ECO:0000256" key="5">
    <source>
        <dbReference type="SAM" id="MobiDB-lite"/>
    </source>
</evidence>
<feature type="transmembrane region" description="Helical" evidence="6">
    <location>
        <begin position="763"/>
        <end position="784"/>
    </location>
</feature>
<dbReference type="AlphaFoldDB" id="A0A7J6DD61"/>
<comment type="subcellular location">
    <subcellularLocation>
        <location evidence="1">Membrane</location>
        <topology evidence="1">Multi-pass membrane protein</topology>
    </subcellularLocation>
</comment>
<evidence type="ECO:0000313" key="8">
    <source>
        <dbReference type="EMBL" id="KAF4117248.1"/>
    </source>
</evidence>
<feature type="transmembrane region" description="Helical" evidence="6">
    <location>
        <begin position="554"/>
        <end position="573"/>
    </location>
</feature>
<dbReference type="Pfam" id="PF13906">
    <property type="entry name" value="AA_permease_C"/>
    <property type="match status" value="1"/>
</dbReference>
<dbReference type="Pfam" id="PF13520">
    <property type="entry name" value="AA_permease_2"/>
    <property type="match status" value="1"/>
</dbReference>
<feature type="compositionally biased region" description="Basic and acidic residues" evidence="5">
    <location>
        <begin position="892"/>
        <end position="908"/>
    </location>
</feature>
<feature type="region of interest" description="Disordered" evidence="5">
    <location>
        <begin position="1"/>
        <end position="29"/>
    </location>
</feature>
<dbReference type="Proteomes" id="UP000579812">
    <property type="component" value="Unassembled WGS sequence"/>
</dbReference>
<evidence type="ECO:0000256" key="1">
    <source>
        <dbReference type="ARBA" id="ARBA00004141"/>
    </source>
</evidence>
<feature type="compositionally biased region" description="Acidic residues" evidence="5">
    <location>
        <begin position="948"/>
        <end position="958"/>
    </location>
</feature>
<feature type="transmembrane region" description="Helical" evidence="6">
    <location>
        <begin position="823"/>
        <end position="844"/>
    </location>
</feature>
<evidence type="ECO:0000256" key="4">
    <source>
        <dbReference type="ARBA" id="ARBA00023136"/>
    </source>
</evidence>
<feature type="transmembrane region" description="Helical" evidence="6">
    <location>
        <begin position="254"/>
        <end position="277"/>
    </location>
</feature>
<gene>
    <name evidence="8" type="ORF">G5714_001801</name>
</gene>
<proteinExistence type="predicted"/>
<dbReference type="EMBL" id="JAAMOB010000002">
    <property type="protein sequence ID" value="KAF4117248.1"/>
    <property type="molecule type" value="Genomic_DNA"/>
</dbReference>
<feature type="compositionally biased region" description="Basic and acidic residues" evidence="5">
    <location>
        <begin position="17"/>
        <end position="26"/>
    </location>
</feature>
<keyword evidence="4 6" id="KW-0472">Membrane</keyword>
<feature type="domain" description="Cationic amino acid transporter C-terminal" evidence="7">
    <location>
        <begin position="796"/>
        <end position="846"/>
    </location>
</feature>
<feature type="transmembrane region" description="Helical" evidence="6">
    <location>
        <begin position="733"/>
        <end position="757"/>
    </location>
</feature>
<feature type="transmembrane region" description="Helical" evidence="6">
    <location>
        <begin position="388"/>
        <end position="406"/>
    </location>
</feature>
<feature type="transmembrane region" description="Helical" evidence="6">
    <location>
        <begin position="579"/>
        <end position="598"/>
    </location>
</feature>
<dbReference type="GO" id="GO:0015171">
    <property type="term" value="F:amino acid transmembrane transporter activity"/>
    <property type="evidence" value="ECO:0007669"/>
    <property type="project" value="TreeGrafter"/>
</dbReference>
<organism evidence="8 9">
    <name type="scientific">Onychostoma macrolepis</name>
    <dbReference type="NCBI Taxonomy" id="369639"/>
    <lineage>
        <taxon>Eukaryota</taxon>
        <taxon>Metazoa</taxon>
        <taxon>Chordata</taxon>
        <taxon>Craniata</taxon>
        <taxon>Vertebrata</taxon>
        <taxon>Euteleostomi</taxon>
        <taxon>Actinopterygii</taxon>
        <taxon>Neopterygii</taxon>
        <taxon>Teleostei</taxon>
        <taxon>Ostariophysi</taxon>
        <taxon>Cypriniformes</taxon>
        <taxon>Cyprinidae</taxon>
        <taxon>Acrossocheilinae</taxon>
        <taxon>Onychostoma</taxon>
    </lineage>
</organism>
<evidence type="ECO:0000256" key="3">
    <source>
        <dbReference type="ARBA" id="ARBA00022989"/>
    </source>
</evidence>
<dbReference type="InterPro" id="IPR029485">
    <property type="entry name" value="CAT_C"/>
</dbReference>
<evidence type="ECO:0000256" key="6">
    <source>
        <dbReference type="SAM" id="Phobius"/>
    </source>
</evidence>
<dbReference type="InterPro" id="IPR002293">
    <property type="entry name" value="AA/rel_permease1"/>
</dbReference>
<keyword evidence="2 6" id="KW-0812">Transmembrane</keyword>
<dbReference type="PANTHER" id="PTHR43243">
    <property type="entry name" value="INNER MEMBRANE TRANSPORTER YGJI-RELATED"/>
    <property type="match status" value="1"/>
</dbReference>
<protein>
    <recommendedName>
        <fullName evidence="7">Cationic amino acid transporter C-terminal domain-containing protein</fullName>
    </recommendedName>
</protein>
<feature type="transmembrane region" description="Helical" evidence="6">
    <location>
        <begin position="289"/>
        <end position="309"/>
    </location>
</feature>
<dbReference type="FunFam" id="1.20.1740.10:FF:000010">
    <property type="entry name" value="probable cationic amino acid transporter"/>
    <property type="match status" value="1"/>
</dbReference>
<dbReference type="Gene3D" id="1.20.1740.10">
    <property type="entry name" value="Amino acid/polyamine transporter I"/>
    <property type="match status" value="1"/>
</dbReference>
<name>A0A7J6DD61_9TELE</name>
<feature type="transmembrane region" description="Helical" evidence="6">
    <location>
        <begin position="453"/>
        <end position="482"/>
    </location>
</feature>
<sequence>MIMSRRQGLAPEASLGLKEKRDHGKPDSIGYNTKQLNQTYVFYNEECFTQNNSAMPLALITCDNQDREIGPEAENWEETLSQASVKYPPYDDLNPYNDDFFAFSAARYFTFTLTGHVETCGYDAPLKDSEHLSCFLCDYYKTKSQSFFRSPQSVSPISCSPFDPQSGSKMSGLFAKLDPRRIQWGANWFTFQSRVLRTKPVESMLESTGGTGAHGTKLARVLSTVDLVSLGVGSCVGTGMYVVSGLVAKEMAGPGVIVSFIIAAVASILSGVCYAEFGVRVPKTTGSAYTYSYVTVGEFVAFFIGWNLILEYLIGTAAGASALSSMFDSLANHSISNFMINHIGTLNGLGKGEQAYPDILALIIVILVTVIVALGVKNSVGFNNVLNVINLVVWVFIMIAGLFFVSGSNWDEGRFLPYGWSGVMQGAATCFYAFIGFDIIATTGEEAKSPNTSIPYAITASLVTCLTAYVSVSVILTLMVPYTDIDTDAPLMEMFSLHGFQTAKYIVAIGSIAGLTVSLLGSLFPMPRIIYAMAGDGLLFRFLAHVSTYTETPAVACVVSGFLSALLALLVSLRDLIEMMSIGTLLAYTLVSVCVLLLRYQPEGDIHGFVNFLSEQNAKRKEGVLAECEKEACSPVSEGDDYGGAATNTCGAKNLPSLGDNEMLIGKPDKSTYTASHPNYGTVDMSSGIESDETDSVYLLKLKKLLGPRYYTMRIRLGLPGKMDRPTMATGRIVTRCVILLFILIFCFCSLIIFGSGQIADGHWWAVLLLVLLLLVITLLIFIIIQQPENPKRLPYMAPCVPFVPASAMLVNVYLMLKLSTITWIRFGVWCFVGVLIYFGYGMWNSTLEITAREEEAHASTYQRYDMGVDDSFAVDDDLYPSGDGVPNQRWGSHEGKGGHQKPQRQEQSEPQLDGLDTVDNHRTSSSSSHSRAKSKPSKPSPGFEALVVDDDLDDPLE</sequence>
<evidence type="ECO:0000256" key="2">
    <source>
        <dbReference type="ARBA" id="ARBA00022692"/>
    </source>
</evidence>
<feature type="region of interest" description="Disordered" evidence="5">
    <location>
        <begin position="884"/>
        <end position="958"/>
    </location>
</feature>
<keyword evidence="9" id="KW-1185">Reference proteome</keyword>
<feature type="transmembrane region" description="Helical" evidence="6">
    <location>
        <begin position="418"/>
        <end position="441"/>
    </location>
</feature>
<evidence type="ECO:0000313" key="9">
    <source>
        <dbReference type="Proteomes" id="UP000579812"/>
    </source>
</evidence>
<feature type="transmembrane region" description="Helical" evidence="6">
    <location>
        <begin position="359"/>
        <end position="376"/>
    </location>
</feature>
<dbReference type="GO" id="GO:0005886">
    <property type="term" value="C:plasma membrane"/>
    <property type="evidence" value="ECO:0007669"/>
    <property type="project" value="TreeGrafter"/>
</dbReference>
<feature type="transmembrane region" description="Helical" evidence="6">
    <location>
        <begin position="502"/>
        <end position="524"/>
    </location>
</feature>
<comment type="caution">
    <text evidence="8">The sequence shown here is derived from an EMBL/GenBank/DDBJ whole genome shotgun (WGS) entry which is preliminary data.</text>
</comment>
<keyword evidence="3 6" id="KW-1133">Transmembrane helix</keyword>
<reference evidence="8 9" key="1">
    <citation type="submission" date="2020-04" db="EMBL/GenBank/DDBJ databases">
        <title>Chromosome-level genome assembly of a cyprinid fish Onychostoma macrolepis by integration of Nanopore Sequencing, Bionano and Hi-C technology.</title>
        <authorList>
            <person name="Wang D."/>
        </authorList>
    </citation>
    <scope>NUCLEOTIDE SEQUENCE [LARGE SCALE GENOMIC DNA]</scope>
    <source>
        <strain evidence="8">SWU-2019</strain>
        <tissue evidence="8">Muscle</tissue>
    </source>
</reference>
<evidence type="ECO:0000259" key="7">
    <source>
        <dbReference type="Pfam" id="PF13906"/>
    </source>
</evidence>
<feature type="transmembrane region" description="Helical" evidence="6">
    <location>
        <begin position="796"/>
        <end position="817"/>
    </location>
</feature>
<dbReference type="PANTHER" id="PTHR43243:SF25">
    <property type="entry name" value="CATIONIC AMINO ACID TRANSPORTER-RELATED"/>
    <property type="match status" value="1"/>
</dbReference>
<feature type="transmembrane region" description="Helical" evidence="6">
    <location>
        <begin position="227"/>
        <end position="248"/>
    </location>
</feature>